<evidence type="ECO:0000313" key="5">
    <source>
        <dbReference type="EMBL" id="WXG69048.1"/>
    </source>
</evidence>
<feature type="domain" description="AMP-dependent synthetase/ligase" evidence="3">
    <location>
        <begin position="44"/>
        <end position="402"/>
    </location>
</feature>
<evidence type="ECO:0000259" key="3">
    <source>
        <dbReference type="Pfam" id="PF00501"/>
    </source>
</evidence>
<dbReference type="Pfam" id="PF13193">
    <property type="entry name" value="AMP-binding_C"/>
    <property type="match status" value="1"/>
</dbReference>
<comment type="similarity">
    <text evidence="1">Belongs to the ATP-dependent AMP-binding enzyme family.</text>
</comment>
<evidence type="ECO:0000256" key="1">
    <source>
        <dbReference type="ARBA" id="ARBA00006432"/>
    </source>
</evidence>
<feature type="domain" description="AMP-binding enzyme C-terminal" evidence="4">
    <location>
        <begin position="452"/>
        <end position="531"/>
    </location>
</feature>
<dbReference type="Gene3D" id="2.30.38.10">
    <property type="entry name" value="Luciferase, Domain 3"/>
    <property type="match status" value="1"/>
</dbReference>
<dbReference type="Gene3D" id="3.40.50.980">
    <property type="match status" value="2"/>
</dbReference>
<dbReference type="RefSeq" id="WP_338889630.1">
    <property type="nucleotide sequence ID" value="NZ_CP147846.1"/>
</dbReference>
<evidence type="ECO:0000256" key="2">
    <source>
        <dbReference type="ARBA" id="ARBA00022598"/>
    </source>
</evidence>
<keyword evidence="6" id="KW-1185">Reference proteome</keyword>
<reference evidence="5 6" key="1">
    <citation type="submission" date="2024-03" db="EMBL/GenBank/DDBJ databases">
        <title>Natural products discovery in diverse microorganisms through a two-stage MS feature dereplication strategy.</title>
        <authorList>
            <person name="Zhang R."/>
        </authorList>
    </citation>
    <scope>NUCLEOTIDE SEQUENCE [LARGE SCALE GENOMIC DNA]</scope>
    <source>
        <strain evidence="5 6">18930</strain>
    </source>
</reference>
<dbReference type="SUPFAM" id="SSF56801">
    <property type="entry name" value="Acetyl-CoA synthetase-like"/>
    <property type="match status" value="1"/>
</dbReference>
<dbReference type="Proteomes" id="UP001432000">
    <property type="component" value="Chromosome"/>
</dbReference>
<dbReference type="EMBL" id="CP147846">
    <property type="protein sequence ID" value="WXG69048.1"/>
    <property type="molecule type" value="Genomic_DNA"/>
</dbReference>
<evidence type="ECO:0000259" key="4">
    <source>
        <dbReference type="Pfam" id="PF13193"/>
    </source>
</evidence>
<protein>
    <submittedName>
        <fullName evidence="5">AMP-binding protein</fullName>
    </submittedName>
</protein>
<organism evidence="5 6">
    <name type="scientific">Rhodococcus sovatensis</name>
    <dbReference type="NCBI Taxonomy" id="1805840"/>
    <lineage>
        <taxon>Bacteria</taxon>
        <taxon>Bacillati</taxon>
        <taxon>Actinomycetota</taxon>
        <taxon>Actinomycetes</taxon>
        <taxon>Mycobacteriales</taxon>
        <taxon>Nocardiaceae</taxon>
        <taxon>Rhodococcus</taxon>
    </lineage>
</organism>
<sequence>MTASTHALAPLVLDGVVPYPPEFAQKYRENGIWLDQTFTEFLFASIEQHSEDTALIFGDTRITYGQLGERILTLAAGFERLGIRRGDRVVVHLPNIPDYVALVFALYEIGAVPVLTPIALRLHEIGYIVEESAARGYITTAAHDGNDLAALAAELKSSSSTLEHTIIVGSGGLEPLLAQGTLEHRRRSLPSDVAFLALSGGTTDRPKLVPHTHETYLASVRAAAAMTDITSDTVQLVVLPMSHSFAMRSPGYLSTLAAGGTVVMAPNGSPDVAFPLIAEHGVTIVALVPPLALAWLNSSLKLQHDLSTLAVMQVGGAKFSPDSARRVRPELGATVQQSFGMAEGLHTFTRLDASEDIITTRQGRPTTDADEIRVVDAHDVDVEIGSAGDLLTRGPSTIRGYYNAPQHQHVFTEDGFYRTGDIVVQDADGYLTVTGRSKDQINRGGEKVAPAEVEDLLLAHESVHEASVQGIPDAVLGERVKAFLLPRAGVDPKTLSLPKVRQFLKGKGLAAYKLPDVVELVTEFERTAVGKISKRK</sequence>
<dbReference type="Gene3D" id="3.30.300.30">
    <property type="match status" value="1"/>
</dbReference>
<dbReference type="PANTHER" id="PTHR43201:SF5">
    <property type="entry name" value="MEDIUM-CHAIN ACYL-COA LIGASE ACSF2, MITOCHONDRIAL"/>
    <property type="match status" value="1"/>
</dbReference>
<proteinExistence type="inferred from homology"/>
<dbReference type="InterPro" id="IPR045851">
    <property type="entry name" value="AMP-bd_C_sf"/>
</dbReference>
<dbReference type="InterPro" id="IPR025110">
    <property type="entry name" value="AMP-bd_C"/>
</dbReference>
<name>A0ABZ2PIR4_9NOCA</name>
<dbReference type="Pfam" id="PF00501">
    <property type="entry name" value="AMP-binding"/>
    <property type="match status" value="1"/>
</dbReference>
<accession>A0ABZ2PIR4</accession>
<dbReference type="PANTHER" id="PTHR43201">
    <property type="entry name" value="ACYL-COA SYNTHETASE"/>
    <property type="match status" value="1"/>
</dbReference>
<gene>
    <name evidence="5" type="ORF">WDS16_00270</name>
</gene>
<evidence type="ECO:0000313" key="6">
    <source>
        <dbReference type="Proteomes" id="UP001432000"/>
    </source>
</evidence>
<dbReference type="InterPro" id="IPR000873">
    <property type="entry name" value="AMP-dep_synth/lig_dom"/>
</dbReference>
<keyword evidence="2" id="KW-0436">Ligase</keyword>